<keyword evidence="9" id="KW-1185">Reference proteome</keyword>
<evidence type="ECO:0000313" key="9">
    <source>
        <dbReference type="Proteomes" id="UP001549111"/>
    </source>
</evidence>
<dbReference type="AlphaFoldDB" id="A0A5C1PWM3"/>
<reference evidence="7 8" key="1">
    <citation type="submission" date="2019-02" db="EMBL/GenBank/DDBJ databases">
        <title>Complete Genome Sequence and Methylome Analysis of Sphaerotilus natans subsp. sulfidivorans D-507.</title>
        <authorList>
            <person name="Fomenkov A."/>
            <person name="Gridneva E."/>
            <person name="Smolyakov D."/>
            <person name="Dubinina G."/>
            <person name="Vincze T."/>
            <person name="Grabovich M."/>
            <person name="Roberts R.J."/>
        </authorList>
    </citation>
    <scope>NUCLEOTIDE SEQUENCE [LARGE SCALE GENOMIC DNA]</scope>
    <source>
        <strain evidence="7 8">D-507</strain>
    </source>
</reference>
<comment type="function">
    <text evidence="5">Involved in the formation of 2-(5''-phosphoribosyl)-3'-dephosphocoenzyme-A, the prosthetic group of the acyl-carrier protein of the malonate decarboxylase.</text>
</comment>
<keyword evidence="3 5" id="KW-0547">Nucleotide-binding</keyword>
<comment type="similarity">
    <text evidence="5">Belongs to the CitG/MdcB family.</text>
</comment>
<proteinExistence type="inferred from homology"/>
<dbReference type="RefSeq" id="WP_149502348.1">
    <property type="nucleotide sequence ID" value="NZ_CP035708.1"/>
</dbReference>
<dbReference type="GO" id="GO:0051191">
    <property type="term" value="P:prosthetic group biosynthetic process"/>
    <property type="evidence" value="ECO:0007669"/>
    <property type="project" value="TreeGrafter"/>
</dbReference>
<reference evidence="6 9" key="2">
    <citation type="submission" date="2024-06" db="EMBL/GenBank/DDBJ databases">
        <title>Genomic Encyclopedia of Type Strains, Phase IV (KMG-IV): sequencing the most valuable type-strain genomes for metagenomic binning, comparative biology and taxonomic classification.</title>
        <authorList>
            <person name="Goeker M."/>
        </authorList>
    </citation>
    <scope>NUCLEOTIDE SEQUENCE [LARGE SCALE GENOMIC DNA]</scope>
    <source>
        <strain evidence="6 9">D-501</strain>
    </source>
</reference>
<dbReference type="PANTHER" id="PTHR30201:SF2">
    <property type="entry name" value="2-(5''-TRIPHOSPHORIBOSYL)-3'-DEPHOSPHOCOENZYME-A SYNTHASE"/>
    <property type="match status" value="1"/>
</dbReference>
<dbReference type="HAMAP" id="MF_01883">
    <property type="entry name" value="MdcB"/>
    <property type="match status" value="1"/>
</dbReference>
<comment type="catalytic activity">
    <reaction evidence="1 5">
        <text>3'-dephospho-CoA + ATP = 2'-(5''-triphospho-alpha-D-ribosyl)-3'-dephospho-CoA + adenine</text>
        <dbReference type="Rhea" id="RHEA:15117"/>
        <dbReference type="ChEBI" id="CHEBI:16708"/>
        <dbReference type="ChEBI" id="CHEBI:30616"/>
        <dbReference type="ChEBI" id="CHEBI:57328"/>
        <dbReference type="ChEBI" id="CHEBI:61378"/>
        <dbReference type="EC" id="2.4.2.52"/>
    </reaction>
</comment>
<dbReference type="PANTHER" id="PTHR30201">
    <property type="entry name" value="TRIPHOSPHORIBOSYL-DEPHOSPHO-COA SYNTHASE"/>
    <property type="match status" value="1"/>
</dbReference>
<evidence type="ECO:0000256" key="3">
    <source>
        <dbReference type="ARBA" id="ARBA00022741"/>
    </source>
</evidence>
<dbReference type="OrthoDB" id="114886at2"/>
<gene>
    <name evidence="5 7" type="primary">mdcB</name>
    <name evidence="6" type="ORF">ABIC99_001723</name>
    <name evidence="7" type="ORF">EWH46_01505</name>
</gene>
<keyword evidence="7" id="KW-0328">Glycosyltransferase</keyword>
<organism evidence="7 8">
    <name type="scientific">Sphaerotilus sulfidivorans</name>
    <dbReference type="NCBI Taxonomy" id="639200"/>
    <lineage>
        <taxon>Bacteria</taxon>
        <taxon>Pseudomonadati</taxon>
        <taxon>Pseudomonadota</taxon>
        <taxon>Betaproteobacteria</taxon>
        <taxon>Burkholderiales</taxon>
        <taxon>Sphaerotilaceae</taxon>
        <taxon>Sphaerotilus</taxon>
    </lineage>
</organism>
<dbReference type="Gene3D" id="1.10.4200.10">
    <property type="entry name" value="Triphosphoribosyl-dephospho-CoA protein"/>
    <property type="match status" value="2"/>
</dbReference>
<protein>
    <recommendedName>
        <fullName evidence="5">Probable 2-(5''-triphosphoribosyl)-3'-dephosphocoenzyme-A synthase</fullName>
        <shortName evidence="5">2-(5''-triphosphoribosyl)-3'-dephospho-CoA synthase</shortName>
        <ecNumber evidence="5">2.4.2.52</ecNumber>
    </recommendedName>
</protein>
<evidence type="ECO:0000313" key="7">
    <source>
        <dbReference type="EMBL" id="QEM99580.1"/>
    </source>
</evidence>
<dbReference type="InterPro" id="IPR002736">
    <property type="entry name" value="CitG"/>
</dbReference>
<accession>A0A5C1PWM3</accession>
<keyword evidence="4 5" id="KW-0067">ATP-binding</keyword>
<dbReference type="Pfam" id="PF01874">
    <property type="entry name" value="CitG"/>
    <property type="match status" value="1"/>
</dbReference>
<dbReference type="GO" id="GO:0046917">
    <property type="term" value="F:triphosphoribosyl-dephospho-CoA synthase activity"/>
    <property type="evidence" value="ECO:0007669"/>
    <property type="project" value="UniProtKB-UniRule"/>
</dbReference>
<evidence type="ECO:0000256" key="1">
    <source>
        <dbReference type="ARBA" id="ARBA00001210"/>
    </source>
</evidence>
<dbReference type="KEGG" id="snn:EWH46_01505"/>
<dbReference type="GO" id="GO:0005524">
    <property type="term" value="F:ATP binding"/>
    <property type="evidence" value="ECO:0007669"/>
    <property type="project" value="UniProtKB-KW"/>
</dbReference>
<evidence type="ECO:0000256" key="5">
    <source>
        <dbReference type="HAMAP-Rule" id="MF_01883"/>
    </source>
</evidence>
<sequence>MSALRQPCASPPLWSEQAQALGRAATVALHDELSLAPKPGLVSFADSGSHTDMDASTFLRSLFSLRRAFPAFARLGAAGASFAALEQEGLAAEARMLRATGGINTHRGAIFTLGLLCAAAGRLRSNGQEPTPAALRDALRQGWGEALVARAQRSAGAMSNGAIAARRHGLRGAGLEAAEAFPVLFEAVHPALADALARGLRPEQARLEALFAAMAALDDTNLAHRAGLEGLRHVQRVARDFLAAGGAAAPGALERAQALHREFVARRLSPGGAADMLAAACWLQRVGR</sequence>
<evidence type="ECO:0000313" key="8">
    <source>
        <dbReference type="Proteomes" id="UP000323522"/>
    </source>
</evidence>
<dbReference type="EMBL" id="JBEPLS010000005">
    <property type="protein sequence ID" value="MET3603910.1"/>
    <property type="molecule type" value="Genomic_DNA"/>
</dbReference>
<dbReference type="InterPro" id="IPR017555">
    <property type="entry name" value="TriPribosyl-deP-CoA_syn"/>
</dbReference>
<dbReference type="NCBIfam" id="TIGR03132">
    <property type="entry name" value="malonate_mdcB"/>
    <property type="match status" value="1"/>
</dbReference>
<name>A0A5C1PWM3_9BURK</name>
<dbReference type="Proteomes" id="UP001549111">
    <property type="component" value="Unassembled WGS sequence"/>
</dbReference>
<dbReference type="GO" id="GO:0016757">
    <property type="term" value="F:glycosyltransferase activity"/>
    <property type="evidence" value="ECO:0007669"/>
    <property type="project" value="UniProtKB-KW"/>
</dbReference>
<dbReference type="EC" id="2.4.2.52" evidence="5"/>
<evidence type="ECO:0000256" key="2">
    <source>
        <dbReference type="ARBA" id="ARBA00022679"/>
    </source>
</evidence>
<evidence type="ECO:0000313" key="6">
    <source>
        <dbReference type="EMBL" id="MET3603910.1"/>
    </source>
</evidence>
<dbReference type="Proteomes" id="UP000323522">
    <property type="component" value="Chromosome"/>
</dbReference>
<dbReference type="EMBL" id="CP035708">
    <property type="protein sequence ID" value="QEM99580.1"/>
    <property type="molecule type" value="Genomic_DNA"/>
</dbReference>
<keyword evidence="2 5" id="KW-0808">Transferase</keyword>
<evidence type="ECO:0000256" key="4">
    <source>
        <dbReference type="ARBA" id="ARBA00022840"/>
    </source>
</evidence>